<dbReference type="InterPro" id="IPR036380">
    <property type="entry name" value="Isochorismatase-like_sf"/>
</dbReference>
<dbReference type="EMBL" id="BOOW01000015">
    <property type="protein sequence ID" value="GII92266.1"/>
    <property type="molecule type" value="Genomic_DNA"/>
</dbReference>
<dbReference type="AlphaFoldDB" id="A0A919V6R4"/>
<name>A0A919V6R4_9ACTN</name>
<evidence type="ECO:0000259" key="1">
    <source>
        <dbReference type="Pfam" id="PF00857"/>
    </source>
</evidence>
<dbReference type="RefSeq" id="WP_204024942.1">
    <property type="nucleotide sequence ID" value="NZ_BOOW01000015.1"/>
</dbReference>
<evidence type="ECO:0000313" key="2">
    <source>
        <dbReference type="EMBL" id="GII92266.1"/>
    </source>
</evidence>
<dbReference type="CDD" id="cd01012">
    <property type="entry name" value="YcaC_related"/>
    <property type="match status" value="1"/>
</dbReference>
<dbReference type="SUPFAM" id="SSF52499">
    <property type="entry name" value="Isochorismatase-like hydrolases"/>
    <property type="match status" value="1"/>
</dbReference>
<dbReference type="InterPro" id="IPR053152">
    <property type="entry name" value="Hydrolase_YcaC-like"/>
</dbReference>
<gene>
    <name evidence="2" type="ORF">Ssi02_24970</name>
</gene>
<organism evidence="2 3">
    <name type="scientific">Sinosporangium siamense</name>
    <dbReference type="NCBI Taxonomy" id="1367973"/>
    <lineage>
        <taxon>Bacteria</taxon>
        <taxon>Bacillati</taxon>
        <taxon>Actinomycetota</taxon>
        <taxon>Actinomycetes</taxon>
        <taxon>Streptosporangiales</taxon>
        <taxon>Streptosporangiaceae</taxon>
        <taxon>Sinosporangium</taxon>
    </lineage>
</organism>
<feature type="domain" description="Isochorismatase-like" evidence="1">
    <location>
        <begin position="20"/>
        <end position="173"/>
    </location>
</feature>
<keyword evidence="3" id="KW-1185">Reference proteome</keyword>
<reference evidence="2" key="1">
    <citation type="submission" date="2021-01" db="EMBL/GenBank/DDBJ databases">
        <title>Whole genome shotgun sequence of Sinosporangium siamense NBRC 109515.</title>
        <authorList>
            <person name="Komaki H."/>
            <person name="Tamura T."/>
        </authorList>
    </citation>
    <scope>NUCLEOTIDE SEQUENCE</scope>
    <source>
        <strain evidence="2">NBRC 109515</strain>
    </source>
</reference>
<dbReference type="Gene3D" id="3.40.50.850">
    <property type="entry name" value="Isochorismatase-like"/>
    <property type="match status" value="1"/>
</dbReference>
<evidence type="ECO:0000313" key="3">
    <source>
        <dbReference type="Proteomes" id="UP000606172"/>
    </source>
</evidence>
<proteinExistence type="predicted"/>
<dbReference type="InterPro" id="IPR000868">
    <property type="entry name" value="Isochorismatase-like_dom"/>
</dbReference>
<protein>
    <submittedName>
        <fullName evidence="2">Hydrolase</fullName>
    </submittedName>
</protein>
<dbReference type="GO" id="GO:0016787">
    <property type="term" value="F:hydrolase activity"/>
    <property type="evidence" value="ECO:0007669"/>
    <property type="project" value="UniProtKB-KW"/>
</dbReference>
<sequence length="217" mass="23825">MTSSARRDPSTDHLLAPGNAALILIDYQPPQVYTSASIERGTLVRNVVALTKTALLHELPIILSTVNVETGRNKPTIPQLRDVVPDIPELDRTSINAWEDADFVEAVKATGRTKLLMAALWTEACLLFPTLDALREGFEVYPVTDAVGGTSREAHHSALARMFQAGARPTTWNSVACELQRDWNREETVPGFLGNFIDHGVSPGWYFTLEAGLDARS</sequence>
<comment type="caution">
    <text evidence="2">The sequence shown here is derived from an EMBL/GenBank/DDBJ whole genome shotgun (WGS) entry which is preliminary data.</text>
</comment>
<dbReference type="PANTHER" id="PTHR43559:SF1">
    <property type="entry name" value="HYDROLASE"/>
    <property type="match status" value="1"/>
</dbReference>
<accession>A0A919V6R4</accession>
<dbReference type="Pfam" id="PF00857">
    <property type="entry name" value="Isochorismatase"/>
    <property type="match status" value="1"/>
</dbReference>
<keyword evidence="2" id="KW-0378">Hydrolase</keyword>
<dbReference type="Proteomes" id="UP000606172">
    <property type="component" value="Unassembled WGS sequence"/>
</dbReference>
<dbReference type="PANTHER" id="PTHR43559">
    <property type="entry name" value="HYDROLASE YCAC-RELATED"/>
    <property type="match status" value="1"/>
</dbReference>